<dbReference type="AlphaFoldDB" id="A0AAU9EE01"/>
<evidence type="ECO:0000313" key="1">
    <source>
        <dbReference type="EMBL" id="BEQ13499.1"/>
    </source>
</evidence>
<sequence length="70" mass="7640">MAEKRVARVTEIIAGSPTSFDDAVAVGISRANATLRGITGFKIQEQNVSVVDGQVLEYRVRMEVIFVLES</sequence>
<dbReference type="RefSeq" id="WP_338605209.1">
    <property type="nucleotide sequence ID" value="NZ_AP028679.1"/>
</dbReference>
<keyword evidence="2" id="KW-1185">Reference proteome</keyword>
<dbReference type="Pfam" id="PF07311">
    <property type="entry name" value="Dodecin"/>
    <property type="match status" value="1"/>
</dbReference>
<dbReference type="KEGG" id="dmp:FAK_05650"/>
<gene>
    <name evidence="1" type="ORF">FAK_05650</name>
</gene>
<evidence type="ECO:0000313" key="2">
    <source>
        <dbReference type="Proteomes" id="UP001366166"/>
    </source>
</evidence>
<organism evidence="1 2">
    <name type="scientific">Desulfoferula mesophila</name>
    <dbReference type="NCBI Taxonomy" id="3058419"/>
    <lineage>
        <taxon>Bacteria</taxon>
        <taxon>Pseudomonadati</taxon>
        <taxon>Thermodesulfobacteriota</taxon>
        <taxon>Desulfarculia</taxon>
        <taxon>Desulfarculales</taxon>
        <taxon>Desulfarculaceae</taxon>
        <taxon>Desulfoferula</taxon>
    </lineage>
</organism>
<dbReference type="PANTHER" id="PTHR39324">
    <property type="entry name" value="CALCIUM DODECIN"/>
    <property type="match status" value="1"/>
</dbReference>
<dbReference type="InterPro" id="IPR025543">
    <property type="entry name" value="Dodecin-like"/>
</dbReference>
<reference evidence="2" key="1">
    <citation type="journal article" date="2023" name="Arch. Microbiol.">
        <title>Desulfoferula mesophilus gen. nov. sp. nov., a mesophilic sulfate-reducing bacterium isolated from a brackish lake sediment.</title>
        <authorList>
            <person name="Watanabe T."/>
            <person name="Yabe T."/>
            <person name="Tsuji J.M."/>
            <person name="Fukui M."/>
        </authorList>
    </citation>
    <scope>NUCLEOTIDE SEQUENCE [LARGE SCALE GENOMIC DNA]</scope>
    <source>
        <strain evidence="2">12FAK</strain>
    </source>
</reference>
<dbReference type="SUPFAM" id="SSF89807">
    <property type="entry name" value="Dodecin-like"/>
    <property type="match status" value="1"/>
</dbReference>
<dbReference type="InterPro" id="IPR009923">
    <property type="entry name" value="Dodecin"/>
</dbReference>
<protein>
    <recommendedName>
        <fullName evidence="3">Dodecin domain-containing protein</fullName>
    </recommendedName>
</protein>
<dbReference type="PANTHER" id="PTHR39324:SF1">
    <property type="entry name" value="CALCIUM DODECIN"/>
    <property type="match status" value="1"/>
</dbReference>
<proteinExistence type="predicted"/>
<dbReference type="Gene3D" id="3.30.1660.10">
    <property type="entry name" value="Flavin-binding protein dodecin"/>
    <property type="match status" value="1"/>
</dbReference>
<evidence type="ECO:0008006" key="3">
    <source>
        <dbReference type="Google" id="ProtNLM"/>
    </source>
</evidence>
<name>A0AAU9EE01_9BACT</name>
<dbReference type="InterPro" id="IPR036694">
    <property type="entry name" value="Dodecin-like_sf"/>
</dbReference>
<accession>A0AAU9EE01</accession>
<dbReference type="EMBL" id="AP028679">
    <property type="protein sequence ID" value="BEQ13499.1"/>
    <property type="molecule type" value="Genomic_DNA"/>
</dbReference>
<dbReference type="Proteomes" id="UP001366166">
    <property type="component" value="Chromosome"/>
</dbReference>